<reference evidence="1 2" key="1">
    <citation type="journal article" date="2016" name="Nat. Commun.">
        <title>Thousands of microbial genomes shed light on interconnected biogeochemical processes in an aquifer system.</title>
        <authorList>
            <person name="Anantharaman K."/>
            <person name="Brown C.T."/>
            <person name="Hug L.A."/>
            <person name="Sharon I."/>
            <person name="Castelle C.J."/>
            <person name="Probst A.J."/>
            <person name="Thomas B.C."/>
            <person name="Singh A."/>
            <person name="Wilkins M.J."/>
            <person name="Karaoz U."/>
            <person name="Brodie E.L."/>
            <person name="Williams K.H."/>
            <person name="Hubbard S.S."/>
            <person name="Banfield J.F."/>
        </authorList>
    </citation>
    <scope>NUCLEOTIDE SEQUENCE [LARGE SCALE GENOMIC DNA]</scope>
</reference>
<organism evidence="1 2">
    <name type="scientific">Candidatus Woesebacteria bacterium RBG_16_34_12</name>
    <dbReference type="NCBI Taxonomy" id="1802480"/>
    <lineage>
        <taxon>Bacteria</taxon>
        <taxon>Candidatus Woeseibacteriota</taxon>
    </lineage>
</organism>
<protein>
    <submittedName>
        <fullName evidence="1">Uncharacterized protein</fullName>
    </submittedName>
</protein>
<dbReference type="EMBL" id="MGFS01000016">
    <property type="protein sequence ID" value="OGM11516.1"/>
    <property type="molecule type" value="Genomic_DNA"/>
</dbReference>
<gene>
    <name evidence="1" type="ORF">A2Z22_00505</name>
</gene>
<dbReference type="AlphaFoldDB" id="A0A1F7X919"/>
<comment type="caution">
    <text evidence="1">The sequence shown here is derived from an EMBL/GenBank/DDBJ whole genome shotgun (WGS) entry which is preliminary data.</text>
</comment>
<evidence type="ECO:0000313" key="1">
    <source>
        <dbReference type="EMBL" id="OGM11516.1"/>
    </source>
</evidence>
<accession>A0A1F7X919</accession>
<dbReference type="Proteomes" id="UP000177053">
    <property type="component" value="Unassembled WGS sequence"/>
</dbReference>
<name>A0A1F7X919_9BACT</name>
<proteinExistence type="predicted"/>
<sequence length="181" mass="20349">MPQEILKKVPSKSIHLNRRTFLKLAFAGAGLAILREVLKPDPKETKLVSYLNEVWGDVEATSIYPNSQFSLIISPTVDNTNNPVVITLDDHMQSGNSRQTVELNVRSNITGFPYYQPSNLPEDIVKGFTETSLYSSKSTYYTDLFVAVNKDHGLIVWKKNNWQEVQTSPIPLISPLNNPSN</sequence>
<evidence type="ECO:0000313" key="2">
    <source>
        <dbReference type="Proteomes" id="UP000177053"/>
    </source>
</evidence>